<organism evidence="14 15">
    <name type="scientific">Thalassoglobus neptunius</name>
    <dbReference type="NCBI Taxonomy" id="1938619"/>
    <lineage>
        <taxon>Bacteria</taxon>
        <taxon>Pseudomonadati</taxon>
        <taxon>Planctomycetota</taxon>
        <taxon>Planctomycetia</taxon>
        <taxon>Planctomycetales</taxon>
        <taxon>Planctomycetaceae</taxon>
        <taxon>Thalassoglobus</taxon>
    </lineage>
</organism>
<comment type="similarity">
    <text evidence="10">Belongs to the glycosyltransferase 28 family. MurG subfamily.</text>
</comment>
<dbReference type="Proteomes" id="UP000317243">
    <property type="component" value="Unassembled WGS sequence"/>
</dbReference>
<feature type="binding site" evidence="10">
    <location>
        <position position="194"/>
    </location>
    <ligand>
        <name>UDP-N-acetyl-alpha-D-glucosamine</name>
        <dbReference type="ChEBI" id="CHEBI:57705"/>
    </ligand>
</feature>
<evidence type="ECO:0000256" key="4">
    <source>
        <dbReference type="ARBA" id="ARBA00022679"/>
    </source>
</evidence>
<evidence type="ECO:0000256" key="11">
    <source>
        <dbReference type="SAM" id="MobiDB-lite"/>
    </source>
</evidence>
<evidence type="ECO:0000256" key="2">
    <source>
        <dbReference type="ARBA" id="ARBA00022618"/>
    </source>
</evidence>
<feature type="binding site" evidence="10">
    <location>
        <position position="294"/>
    </location>
    <ligand>
        <name>UDP-N-acetyl-alpha-D-glucosamine</name>
        <dbReference type="ChEBI" id="CHEBI:57705"/>
    </ligand>
</feature>
<keyword evidence="7 10" id="KW-0472">Membrane</keyword>
<reference evidence="14 15" key="1">
    <citation type="submission" date="2019-02" db="EMBL/GenBank/DDBJ databases">
        <title>Deep-cultivation of Planctomycetes and their phenomic and genomic characterization uncovers novel biology.</title>
        <authorList>
            <person name="Wiegand S."/>
            <person name="Jogler M."/>
            <person name="Boedeker C."/>
            <person name="Pinto D."/>
            <person name="Vollmers J."/>
            <person name="Rivas-Marin E."/>
            <person name="Kohn T."/>
            <person name="Peeters S.H."/>
            <person name="Heuer A."/>
            <person name="Rast P."/>
            <person name="Oberbeckmann S."/>
            <person name="Bunk B."/>
            <person name="Jeske O."/>
            <person name="Meyerdierks A."/>
            <person name="Storesund J.E."/>
            <person name="Kallscheuer N."/>
            <person name="Luecker S."/>
            <person name="Lage O.M."/>
            <person name="Pohl T."/>
            <person name="Merkel B.J."/>
            <person name="Hornburger P."/>
            <person name="Mueller R.-W."/>
            <person name="Bruemmer F."/>
            <person name="Labrenz M."/>
            <person name="Spormann A.M."/>
            <person name="Op Den Camp H."/>
            <person name="Overmann J."/>
            <person name="Amann R."/>
            <person name="Jetten M.S.M."/>
            <person name="Mascher T."/>
            <person name="Medema M.H."/>
            <person name="Devos D.P."/>
            <person name="Kaster A.-K."/>
            <person name="Ovreas L."/>
            <person name="Rohde M."/>
            <person name="Galperin M.Y."/>
            <person name="Jogler C."/>
        </authorList>
    </citation>
    <scope>NUCLEOTIDE SEQUENCE [LARGE SCALE GENOMIC DNA]</scope>
    <source>
        <strain evidence="14 15">KOR42</strain>
    </source>
</reference>
<comment type="subcellular location">
    <subcellularLocation>
        <location evidence="10">Cell membrane</location>
        <topology evidence="10">Peripheral membrane protein</topology>
        <orientation evidence="10">Cytoplasmic side</orientation>
    </subcellularLocation>
</comment>
<dbReference type="GO" id="GO:0005975">
    <property type="term" value="P:carbohydrate metabolic process"/>
    <property type="evidence" value="ECO:0007669"/>
    <property type="project" value="InterPro"/>
</dbReference>
<keyword evidence="5 10" id="KW-0133">Cell shape</keyword>
<dbReference type="RefSeq" id="WP_146510099.1">
    <property type="nucleotide sequence ID" value="NZ_SIHI01000002.1"/>
</dbReference>
<dbReference type="GO" id="GO:0050511">
    <property type="term" value="F:undecaprenyldiphospho-muramoylpentapeptide beta-N-acetylglucosaminyltransferase activity"/>
    <property type="evidence" value="ECO:0007669"/>
    <property type="project" value="UniProtKB-UniRule"/>
</dbReference>
<evidence type="ECO:0000259" key="12">
    <source>
        <dbReference type="Pfam" id="PF03033"/>
    </source>
</evidence>
<dbReference type="EC" id="2.4.1.227" evidence="10"/>
<gene>
    <name evidence="10 14" type="primary">murG</name>
    <name evidence="14" type="ORF">KOR42_25630</name>
</gene>
<dbReference type="PANTHER" id="PTHR21015:SF22">
    <property type="entry name" value="GLYCOSYLTRANSFERASE"/>
    <property type="match status" value="1"/>
</dbReference>
<dbReference type="OrthoDB" id="9808936at2"/>
<comment type="pathway">
    <text evidence="10">Cell wall biogenesis; peptidoglycan biosynthesis.</text>
</comment>
<keyword evidence="8 10" id="KW-0131">Cell cycle</keyword>
<feature type="binding site" evidence="10">
    <location>
        <position position="249"/>
    </location>
    <ligand>
        <name>UDP-N-acetyl-alpha-D-glucosamine</name>
        <dbReference type="ChEBI" id="CHEBI:57705"/>
    </ligand>
</feature>
<evidence type="ECO:0000256" key="8">
    <source>
        <dbReference type="ARBA" id="ARBA00023306"/>
    </source>
</evidence>
<dbReference type="Pfam" id="PF03033">
    <property type="entry name" value="Glyco_transf_28"/>
    <property type="match status" value="1"/>
</dbReference>
<feature type="compositionally biased region" description="Basic and acidic residues" evidence="11">
    <location>
        <begin position="339"/>
        <end position="349"/>
    </location>
</feature>
<evidence type="ECO:0000256" key="1">
    <source>
        <dbReference type="ARBA" id="ARBA00022475"/>
    </source>
</evidence>
<protein>
    <recommendedName>
        <fullName evidence="10">UDP-N-acetylglucosamine--N-acetylmuramyl-(pentapeptide) pyrophosphoryl-undecaprenol N-acetylglucosamine transferase</fullName>
        <ecNumber evidence="10">2.4.1.227</ecNumber>
    </recommendedName>
    <alternativeName>
        <fullName evidence="10">Undecaprenyl-PP-MurNAc-pentapeptide-UDPGlcNAc GlcNAc transferase</fullName>
    </alternativeName>
</protein>
<dbReference type="GO" id="GO:0051301">
    <property type="term" value="P:cell division"/>
    <property type="evidence" value="ECO:0007669"/>
    <property type="project" value="UniProtKB-KW"/>
</dbReference>
<dbReference type="Gene3D" id="3.40.50.2000">
    <property type="entry name" value="Glycogen Phosphorylase B"/>
    <property type="match status" value="2"/>
</dbReference>
<comment type="function">
    <text evidence="10">Cell wall formation. Catalyzes the transfer of a GlcNAc subunit on undecaprenyl-pyrophosphoryl-MurNAc-pentapeptide (lipid intermediate I) to form undecaprenyl-pyrophosphoryl-MurNAc-(pentapeptide)GlcNAc (lipid intermediate II).</text>
</comment>
<feature type="domain" description="Glycosyltransferase family 28 N-terminal" evidence="12">
    <location>
        <begin position="8"/>
        <end position="139"/>
    </location>
</feature>
<dbReference type="HAMAP" id="MF_00033">
    <property type="entry name" value="MurG"/>
    <property type="match status" value="1"/>
</dbReference>
<feature type="binding site" evidence="10">
    <location>
        <begin position="14"/>
        <end position="16"/>
    </location>
    <ligand>
        <name>UDP-N-acetyl-alpha-D-glucosamine</name>
        <dbReference type="ChEBI" id="CHEBI:57705"/>
    </ligand>
</feature>
<keyword evidence="3 10" id="KW-0328">Glycosyltransferase</keyword>
<evidence type="ECO:0000256" key="6">
    <source>
        <dbReference type="ARBA" id="ARBA00022984"/>
    </source>
</evidence>
<dbReference type="InterPro" id="IPR006009">
    <property type="entry name" value="GlcNAc_MurG"/>
</dbReference>
<dbReference type="GO" id="GO:0008360">
    <property type="term" value="P:regulation of cell shape"/>
    <property type="evidence" value="ECO:0007669"/>
    <property type="project" value="UniProtKB-KW"/>
</dbReference>
<dbReference type="CDD" id="cd03785">
    <property type="entry name" value="GT28_MurG"/>
    <property type="match status" value="1"/>
</dbReference>
<dbReference type="GO" id="GO:0071555">
    <property type="term" value="P:cell wall organization"/>
    <property type="evidence" value="ECO:0007669"/>
    <property type="project" value="UniProtKB-KW"/>
</dbReference>
<dbReference type="InterPro" id="IPR004276">
    <property type="entry name" value="GlycoTrans_28_N"/>
</dbReference>
<evidence type="ECO:0000256" key="9">
    <source>
        <dbReference type="ARBA" id="ARBA00023316"/>
    </source>
</evidence>
<dbReference type="UniPathway" id="UPA00219"/>
<feature type="region of interest" description="Disordered" evidence="11">
    <location>
        <begin position="339"/>
        <end position="364"/>
    </location>
</feature>
<dbReference type="AlphaFoldDB" id="A0A5C5X0L9"/>
<evidence type="ECO:0000313" key="15">
    <source>
        <dbReference type="Proteomes" id="UP000317243"/>
    </source>
</evidence>
<evidence type="ECO:0000256" key="7">
    <source>
        <dbReference type="ARBA" id="ARBA00023136"/>
    </source>
</evidence>
<dbReference type="PANTHER" id="PTHR21015">
    <property type="entry name" value="UDP-N-ACETYLGLUCOSAMINE--N-ACETYLMURAMYL-(PENTAPEPTIDE) PYROPHOSPHORYL-UNDECAPRENOL N-ACETYLGLUCOSAMINE TRANSFERASE 1"/>
    <property type="match status" value="1"/>
</dbReference>
<evidence type="ECO:0000256" key="5">
    <source>
        <dbReference type="ARBA" id="ARBA00022960"/>
    </source>
</evidence>
<keyword evidence="4 10" id="KW-0808">Transferase</keyword>
<keyword evidence="9 10" id="KW-0961">Cell wall biogenesis/degradation</keyword>
<keyword evidence="6 10" id="KW-0573">Peptidoglycan synthesis</keyword>
<feature type="binding site" evidence="10">
    <location>
        <position position="169"/>
    </location>
    <ligand>
        <name>UDP-N-acetyl-alpha-D-glucosamine</name>
        <dbReference type="ChEBI" id="CHEBI:57705"/>
    </ligand>
</feature>
<feature type="binding site" evidence="10">
    <location>
        <position position="127"/>
    </location>
    <ligand>
        <name>UDP-N-acetyl-alpha-D-glucosamine</name>
        <dbReference type="ChEBI" id="CHEBI:57705"/>
    </ligand>
</feature>
<dbReference type="Pfam" id="PF04101">
    <property type="entry name" value="Glyco_tran_28_C"/>
    <property type="match status" value="1"/>
</dbReference>
<keyword evidence="1 10" id="KW-1003">Cell membrane</keyword>
<evidence type="ECO:0000256" key="10">
    <source>
        <dbReference type="HAMAP-Rule" id="MF_00033"/>
    </source>
</evidence>
<dbReference type="GO" id="GO:0005886">
    <property type="term" value="C:plasma membrane"/>
    <property type="evidence" value="ECO:0007669"/>
    <property type="project" value="UniProtKB-SubCell"/>
</dbReference>
<keyword evidence="2 10" id="KW-0132">Cell division</keyword>
<accession>A0A5C5X0L9</accession>
<evidence type="ECO:0000256" key="3">
    <source>
        <dbReference type="ARBA" id="ARBA00022676"/>
    </source>
</evidence>
<dbReference type="EMBL" id="SIHI01000002">
    <property type="protein sequence ID" value="TWT55752.1"/>
    <property type="molecule type" value="Genomic_DNA"/>
</dbReference>
<feature type="domain" description="Glycosyl transferase family 28 C-terminal" evidence="13">
    <location>
        <begin position="188"/>
        <end position="355"/>
    </location>
</feature>
<evidence type="ECO:0000313" key="14">
    <source>
        <dbReference type="EMBL" id="TWT55752.1"/>
    </source>
</evidence>
<sequence>MGNSHRYVFCGGGSGGHLYPGISVAQEIKTREPGSQFLFLTTGRDIERRILDDSHLEQFLVDSVTSSALFRKPLTGIPSLIGAVQTIRTRMRELAPDVVIGLGGFGSVPGILAAKSLRIPVVILEQNVIAGRANSLLGQLSRVICTSFPHSREMKLPKARCEWTGNPIRKEILQAVSDANDSNPRRHLLVLGGSQGAHKINRAFRDFCSRHEDLLSNWSVTHQTGKSDQQEFDEFYNTMPLNVTCSDFIDEMDQELSHSSLVITRAGATTLAELAAIGRPAVVIPDPKSIRNHQHLNAVYYAQRGGVALVEEDQGGEEFSSRFHQVLGSLLSDSDKLEEMARQQRESGRPDATQRVADVILSQR</sequence>
<keyword evidence="15" id="KW-1185">Reference proteome</keyword>
<name>A0A5C5X0L9_9PLAN</name>
<dbReference type="GO" id="GO:0051991">
    <property type="term" value="F:UDP-N-acetyl-D-glucosamine:N-acetylmuramoyl-L-alanyl-D-glutamyl-meso-2,6-diaminopimelyl-D-alanyl-D-alanine-diphosphoundecaprenol 4-beta-N-acetylglucosaminlytransferase activity"/>
    <property type="evidence" value="ECO:0007669"/>
    <property type="project" value="RHEA"/>
</dbReference>
<proteinExistence type="inferred from homology"/>
<dbReference type="InterPro" id="IPR007235">
    <property type="entry name" value="Glyco_trans_28_C"/>
</dbReference>
<evidence type="ECO:0000259" key="13">
    <source>
        <dbReference type="Pfam" id="PF04101"/>
    </source>
</evidence>
<dbReference type="SUPFAM" id="SSF53756">
    <property type="entry name" value="UDP-Glycosyltransferase/glycogen phosphorylase"/>
    <property type="match status" value="1"/>
</dbReference>
<comment type="catalytic activity">
    <reaction evidence="10">
        <text>di-trans,octa-cis-undecaprenyl diphospho-N-acetyl-alpha-D-muramoyl-L-alanyl-D-glutamyl-meso-2,6-diaminopimeloyl-D-alanyl-D-alanine + UDP-N-acetyl-alpha-D-glucosamine = di-trans,octa-cis-undecaprenyl diphospho-[N-acetyl-alpha-D-glucosaminyl-(1-&gt;4)]-N-acetyl-alpha-D-muramoyl-L-alanyl-D-glutamyl-meso-2,6-diaminopimeloyl-D-alanyl-D-alanine + UDP + H(+)</text>
        <dbReference type="Rhea" id="RHEA:31227"/>
        <dbReference type="ChEBI" id="CHEBI:15378"/>
        <dbReference type="ChEBI" id="CHEBI:57705"/>
        <dbReference type="ChEBI" id="CHEBI:58223"/>
        <dbReference type="ChEBI" id="CHEBI:61387"/>
        <dbReference type="ChEBI" id="CHEBI:61388"/>
        <dbReference type="EC" id="2.4.1.227"/>
    </reaction>
</comment>
<comment type="caution">
    <text evidence="14">The sequence shown here is derived from an EMBL/GenBank/DDBJ whole genome shotgun (WGS) entry which is preliminary data.</text>
</comment>
<dbReference type="GO" id="GO:0009252">
    <property type="term" value="P:peptidoglycan biosynthetic process"/>
    <property type="evidence" value="ECO:0007669"/>
    <property type="project" value="UniProtKB-UniRule"/>
</dbReference>
<comment type="caution">
    <text evidence="10">Lacks conserved residue(s) required for the propagation of feature annotation.</text>
</comment>